<dbReference type="AlphaFoldDB" id="A0A8A2VBA7"/>
<dbReference type="GeneID" id="63189295"/>
<keyword evidence="2" id="KW-1185">Reference proteome</keyword>
<evidence type="ECO:0000313" key="1">
    <source>
        <dbReference type="EMBL" id="QSW99293.1"/>
    </source>
</evidence>
<accession>A0A8A2VBA7</accession>
<dbReference type="KEGG" id="hakz:J0X25_18280"/>
<evidence type="ECO:0000313" key="2">
    <source>
        <dbReference type="Proteomes" id="UP000663203"/>
    </source>
</evidence>
<proteinExistence type="predicted"/>
<dbReference type="Proteomes" id="UP000663203">
    <property type="component" value="Chromosome"/>
</dbReference>
<protein>
    <submittedName>
        <fullName evidence="1">Uncharacterized protein</fullName>
    </submittedName>
</protein>
<dbReference type="RefSeq" id="WP_207288901.1">
    <property type="nucleotide sequence ID" value="NZ_CP071462.1"/>
</dbReference>
<dbReference type="EMBL" id="CP071462">
    <property type="protein sequence ID" value="QSW99293.1"/>
    <property type="molecule type" value="Genomic_DNA"/>
</dbReference>
<reference evidence="1 2" key="1">
    <citation type="submission" date="2021-03" db="EMBL/GenBank/DDBJ databases">
        <title>Haloterrigena longa sp. nov. and Haloterrigena limicola sp. nov., extremely halophilic archaea isolated from a salt lake.</title>
        <authorList>
            <person name="Henglin C."/>
        </authorList>
    </citation>
    <scope>NUCLEOTIDE SEQUENCE [LARGE SCALE GENOMIC DNA]</scope>
    <source>
        <strain evidence="1 2">KZCA68</strain>
    </source>
</reference>
<gene>
    <name evidence="1" type="ORF">J0X25_18280</name>
</gene>
<name>A0A8A2VBA7_9EURY</name>
<organism evidence="1 2">
    <name type="scientific">Haloterrigena alkaliphila</name>
    <dbReference type="NCBI Taxonomy" id="2816475"/>
    <lineage>
        <taxon>Archaea</taxon>
        <taxon>Methanobacteriati</taxon>
        <taxon>Methanobacteriota</taxon>
        <taxon>Stenosarchaea group</taxon>
        <taxon>Halobacteria</taxon>
        <taxon>Halobacteriales</taxon>
        <taxon>Natrialbaceae</taxon>
        <taxon>Haloterrigena</taxon>
    </lineage>
</organism>
<sequence length="119" mass="13251">MSGDDRLTVPVSDRFREAAIEWGDSRLMDENDALESKAEQALLEIEHLVADATEVEFAVEDGEIHHQPSDDLEAFLDRQADAYGLEPADVLAMHVDLFARVFLEGEETGGADPDDPRPW</sequence>